<reference evidence="1" key="1">
    <citation type="journal article" date="2021" name="PeerJ">
        <title>Extensive microbial diversity within the chicken gut microbiome revealed by metagenomics and culture.</title>
        <authorList>
            <person name="Gilroy R."/>
            <person name="Ravi A."/>
            <person name="Getino M."/>
            <person name="Pursley I."/>
            <person name="Horton D.L."/>
            <person name="Alikhan N.F."/>
            <person name="Baker D."/>
            <person name="Gharbi K."/>
            <person name="Hall N."/>
            <person name="Watson M."/>
            <person name="Adriaenssens E.M."/>
            <person name="Foster-Nyarko E."/>
            <person name="Jarju S."/>
            <person name="Secka A."/>
            <person name="Antonio M."/>
            <person name="Oren A."/>
            <person name="Chaudhuri R.R."/>
            <person name="La Ragione R."/>
            <person name="Hildebrand F."/>
            <person name="Pallen M.J."/>
        </authorList>
    </citation>
    <scope>NUCLEOTIDE SEQUENCE</scope>
    <source>
        <strain evidence="1">ChiHjej9B8-13557</strain>
    </source>
</reference>
<reference evidence="1" key="2">
    <citation type="submission" date="2021-04" db="EMBL/GenBank/DDBJ databases">
        <authorList>
            <person name="Gilroy R."/>
        </authorList>
    </citation>
    <scope>NUCLEOTIDE SEQUENCE</scope>
    <source>
        <strain evidence="1">ChiHjej9B8-13557</strain>
    </source>
</reference>
<comment type="caution">
    <text evidence="1">The sequence shown here is derived from an EMBL/GenBank/DDBJ whole genome shotgun (WGS) entry which is preliminary data.</text>
</comment>
<evidence type="ECO:0000313" key="2">
    <source>
        <dbReference type="Proteomes" id="UP000824211"/>
    </source>
</evidence>
<evidence type="ECO:0000313" key="1">
    <source>
        <dbReference type="EMBL" id="HJB58526.1"/>
    </source>
</evidence>
<protein>
    <submittedName>
        <fullName evidence="1">Uncharacterized protein</fullName>
    </submittedName>
</protein>
<gene>
    <name evidence="1" type="ORF">H9771_02510</name>
</gene>
<sequence length="81" mass="8426">MLWGLIYTGAFLAAFAGSAVFKMTYDPLGGLTKVDWSDAVGTVYTDSPTRATGCRTTTNRPASITGRSTNISTLACGKAAV</sequence>
<dbReference type="AlphaFoldDB" id="A0A9D2MED6"/>
<organism evidence="1 2">
    <name type="scientific">Candidatus Faecalibacterium faecipullorum</name>
    <dbReference type="NCBI Taxonomy" id="2838578"/>
    <lineage>
        <taxon>Bacteria</taxon>
        <taxon>Bacillati</taxon>
        <taxon>Bacillota</taxon>
        <taxon>Clostridia</taxon>
        <taxon>Eubacteriales</taxon>
        <taxon>Oscillospiraceae</taxon>
        <taxon>Faecalibacterium</taxon>
    </lineage>
</organism>
<dbReference type="EMBL" id="DWXX01000044">
    <property type="protein sequence ID" value="HJB58526.1"/>
    <property type="molecule type" value="Genomic_DNA"/>
</dbReference>
<name>A0A9D2MED6_9FIRM</name>
<proteinExistence type="predicted"/>
<dbReference type="Proteomes" id="UP000824211">
    <property type="component" value="Unassembled WGS sequence"/>
</dbReference>
<accession>A0A9D2MED6</accession>